<dbReference type="Pfam" id="PF00561">
    <property type="entry name" value="Abhydrolase_1"/>
    <property type="match status" value="1"/>
</dbReference>
<feature type="chain" id="PRO_5014496874" evidence="1">
    <location>
        <begin position="22"/>
        <end position="334"/>
    </location>
</feature>
<evidence type="ECO:0000256" key="1">
    <source>
        <dbReference type="SAM" id="SignalP"/>
    </source>
</evidence>
<proteinExistence type="predicted"/>
<feature type="domain" description="AB hydrolase-1" evidence="2">
    <location>
        <begin position="64"/>
        <end position="305"/>
    </location>
</feature>
<dbReference type="AlphaFoldDB" id="A0A031JS32"/>
<feature type="signal peptide" evidence="1">
    <location>
        <begin position="1"/>
        <end position="21"/>
    </location>
</feature>
<dbReference type="PANTHER" id="PTHR46438:SF11">
    <property type="entry name" value="LIPASE-RELATED"/>
    <property type="match status" value="1"/>
</dbReference>
<evidence type="ECO:0000313" key="3">
    <source>
        <dbReference type="EMBL" id="AOR79286.1"/>
    </source>
</evidence>
<dbReference type="PANTHER" id="PTHR46438">
    <property type="entry name" value="ALPHA/BETA-HYDROLASES SUPERFAMILY PROTEIN"/>
    <property type="match status" value="1"/>
</dbReference>
<dbReference type="eggNOG" id="COG2267">
    <property type="taxonomic scope" value="Bacteria"/>
</dbReference>
<reference evidence="6" key="3">
    <citation type="journal article" date="2017" name="J. Biotechnol.">
        <title>Complete genome sequence of Novosphingobium resinovorum SA1, a versatile xenobiotic-degrading bacterium capable of utilizing sulfanilic acid.</title>
        <authorList>
            <person name="Hegedus B."/>
            <person name="Kos P.B."/>
            <person name="Balint B."/>
            <person name="Maroti G."/>
            <person name="Gan H.M."/>
            <person name="Perei K."/>
            <person name="Rakhely G."/>
        </authorList>
    </citation>
    <scope>NUCLEOTIDE SEQUENCE [LARGE SCALE GENOMIC DNA]</scope>
    <source>
        <strain evidence="6">SA1</strain>
    </source>
</reference>
<keyword evidence="3" id="KW-0378">Hydrolase</keyword>
<evidence type="ECO:0000313" key="4">
    <source>
        <dbReference type="EMBL" id="EZP79694.1"/>
    </source>
</evidence>
<organism evidence="4 5">
    <name type="scientific">Novosphingobium resinovorum</name>
    <dbReference type="NCBI Taxonomy" id="158500"/>
    <lineage>
        <taxon>Bacteria</taxon>
        <taxon>Pseudomonadati</taxon>
        <taxon>Pseudomonadota</taxon>
        <taxon>Alphaproteobacteria</taxon>
        <taxon>Sphingomonadales</taxon>
        <taxon>Sphingomonadaceae</taxon>
        <taxon>Novosphingobium</taxon>
    </lineage>
</organism>
<protein>
    <submittedName>
        <fullName evidence="4">3-oxoadipate enol-lactonase</fullName>
    </submittedName>
    <submittedName>
        <fullName evidence="3">Alpha/beta hydrolase</fullName>
    </submittedName>
</protein>
<evidence type="ECO:0000313" key="6">
    <source>
        <dbReference type="Proteomes" id="UP000094626"/>
    </source>
</evidence>
<dbReference type="OrthoDB" id="9804723at2"/>
<dbReference type="Proteomes" id="UP000094626">
    <property type="component" value="Plasmid pSA1"/>
</dbReference>
<dbReference type="InterPro" id="IPR000073">
    <property type="entry name" value="AB_hydrolase_1"/>
</dbReference>
<evidence type="ECO:0000313" key="5">
    <source>
        <dbReference type="Proteomes" id="UP000024329"/>
    </source>
</evidence>
<keyword evidence="6" id="KW-1185">Reference proteome</keyword>
<dbReference type="RefSeq" id="WP_036527924.1">
    <property type="nucleotide sequence ID" value="NZ_CP017076.1"/>
</dbReference>
<reference evidence="3" key="2">
    <citation type="submission" date="2016-08" db="EMBL/GenBank/DDBJ databases">
        <authorList>
            <person name="Seilhamer J.J."/>
        </authorList>
    </citation>
    <scope>NUCLEOTIDE SEQUENCE [LARGE SCALE GENOMIC DNA]</scope>
    <source>
        <strain evidence="3">SA1</strain>
        <plasmid evidence="3">pSA1</plasmid>
    </source>
</reference>
<keyword evidence="3" id="KW-0614">Plasmid</keyword>
<dbReference type="PATRIC" id="fig|158500.4.peg.3924"/>
<dbReference type="GO" id="GO:0016787">
    <property type="term" value="F:hydrolase activity"/>
    <property type="evidence" value="ECO:0007669"/>
    <property type="project" value="UniProtKB-KW"/>
</dbReference>
<reference evidence="4 5" key="1">
    <citation type="submission" date="2014-03" db="EMBL/GenBank/DDBJ databases">
        <title>Whole genome sequence of Novosphingobium resinovorum KF1.</title>
        <authorList>
            <person name="Gan H.M."/>
            <person name="Gan H.Y."/>
            <person name="Chew T.H."/>
            <person name="Savka M.A."/>
        </authorList>
    </citation>
    <scope>NUCLEOTIDE SEQUENCE [LARGE SCALE GENOMIC DNA]</scope>
    <source>
        <strain evidence="4 5">KF1</strain>
    </source>
</reference>
<geneLocation type="plasmid" evidence="3 6">
    <name>pSA1</name>
</geneLocation>
<evidence type="ECO:0000259" key="2">
    <source>
        <dbReference type="Pfam" id="PF00561"/>
    </source>
</evidence>
<dbReference type="EMBL" id="CP017076">
    <property type="protein sequence ID" value="AOR79286.1"/>
    <property type="molecule type" value="Genomic_DNA"/>
</dbReference>
<dbReference type="PRINTS" id="PR00111">
    <property type="entry name" value="ABHYDROLASE"/>
</dbReference>
<dbReference type="SUPFAM" id="SSF53474">
    <property type="entry name" value="alpha/beta-Hydrolases"/>
    <property type="match status" value="1"/>
</dbReference>
<keyword evidence="1" id="KW-0732">Signal</keyword>
<accession>A0A031JS32</accession>
<dbReference type="Gene3D" id="3.40.50.1820">
    <property type="entry name" value="alpha/beta hydrolase"/>
    <property type="match status" value="1"/>
</dbReference>
<name>A0A031JS32_9SPHN</name>
<dbReference type="Proteomes" id="UP000024329">
    <property type="component" value="Unassembled WGS sequence"/>
</dbReference>
<dbReference type="EMBL" id="JFYZ01000023">
    <property type="protein sequence ID" value="EZP79694.1"/>
    <property type="molecule type" value="Genomic_DNA"/>
</dbReference>
<gene>
    <name evidence="3" type="ORF">BES08_20735</name>
    <name evidence="4" type="ORF">BV97_03851</name>
</gene>
<dbReference type="InterPro" id="IPR029058">
    <property type="entry name" value="AB_hydrolase_fold"/>
</dbReference>
<sequence length="334" mass="36390">MKHAVLGAFCALSLTIAPVCAQETITSPDPIPVAELESRYRLPQSKFIDLLGTRIHYVDVGSGPVLVLTHGSSSSLRTFAPMIERLSRRYRVIAWDEPNMGLSGAPPRVLYDRPLYPVLVLEALLDTLKIERANLAGVSSGGAISFYYAARNPARVERLILSNTPTGRADGKGMALSAALAMEIAASTPATGRKSKIFRPRSYWRAYFDFYTGEPGRADDRLVDEYYDMNRRPAAPDRLAIVAALDDPALTADALAKVTAPVLLVWGARDPVLPVESAAVLRDALVHAQVSTLILPDVGHYPPLEVPGRFADILDSFLFDVTPYRPVAPDPAKR</sequence>
<dbReference type="KEGG" id="nre:BES08_20735"/>